<evidence type="ECO:0000256" key="2">
    <source>
        <dbReference type="ARBA" id="ARBA00010701"/>
    </source>
</evidence>
<dbReference type="OrthoDB" id="438440at2759"/>
<organism evidence="10 11">
    <name type="scientific">Mucuna pruriens</name>
    <name type="common">Velvet bean</name>
    <name type="synonym">Dolichos pruriens</name>
    <dbReference type="NCBI Taxonomy" id="157652"/>
    <lineage>
        <taxon>Eukaryota</taxon>
        <taxon>Viridiplantae</taxon>
        <taxon>Streptophyta</taxon>
        <taxon>Embryophyta</taxon>
        <taxon>Tracheophyta</taxon>
        <taxon>Spermatophyta</taxon>
        <taxon>Magnoliopsida</taxon>
        <taxon>eudicotyledons</taxon>
        <taxon>Gunneridae</taxon>
        <taxon>Pentapetalae</taxon>
        <taxon>rosids</taxon>
        <taxon>fabids</taxon>
        <taxon>Fabales</taxon>
        <taxon>Fabaceae</taxon>
        <taxon>Papilionoideae</taxon>
        <taxon>50 kb inversion clade</taxon>
        <taxon>NPAAA clade</taxon>
        <taxon>indigoferoid/millettioid clade</taxon>
        <taxon>Phaseoleae</taxon>
        <taxon>Mucuna</taxon>
    </lineage>
</organism>
<evidence type="ECO:0000313" key="11">
    <source>
        <dbReference type="Proteomes" id="UP000257109"/>
    </source>
</evidence>
<sequence length="500" mass="56623">MALSISNILVALPKTQQGCTVRSSISNILKPLTLTTTKPKPTVTCKATLSSTAAETSQQQQKQRQTPAVADVWRKIHGEENWAGLLDPMDPVMRAELTRYGEMAQACYDAFDFDPYSKYCGSCRYSLHEFFEILELTRLGYTMTRYLYATANINLPNFFRKSRWPSKMWSKHANWAGFIAVSDDATSKRLGRRDITISWRGTVTHVEWVADLMNFLKPISPDIPCADKGVKVEAGFLDLYTDKEMECGYCKYSAREQVLAEVKRLMEVYADEEVSITVVGHSLGSAMAILSAFDIVETGVNVGRDGRKAHVSVFSFSGPRVGNVRFKERLEKNLGIKVLRVHNTHDLVPQSPGLIFNEDSPQWLVNLVQWLPWCYLHVGVELDLDHKKSPYLNPNGDAACAHNLEANLHLLDGYHGRNRGFELTSERDIALVNKDCDFLKDEHAVPPYWRQDLNKGMMKTEDGRWLLVERPKPIDHPQDMDHHLHNLGLLSSNNSTTIHT</sequence>
<gene>
    <name evidence="10" type="ORF">CR513_26029</name>
</gene>
<keyword evidence="4" id="KW-0934">Plastid</keyword>
<dbReference type="EMBL" id="QJKJ01004998">
    <property type="protein sequence ID" value="RDX91914.1"/>
    <property type="molecule type" value="Genomic_DNA"/>
</dbReference>
<keyword evidence="3" id="KW-0150">Chloroplast</keyword>
<dbReference type="PANTHER" id="PTHR31403">
    <property type="entry name" value="PHOSPHOLIPASE A1-IBETA2, CHLOROPLASTIC"/>
    <property type="match status" value="1"/>
</dbReference>
<dbReference type="CDD" id="cd00519">
    <property type="entry name" value="Lipase_3"/>
    <property type="match status" value="1"/>
</dbReference>
<accession>A0A371GN24</accession>
<dbReference type="InterPro" id="IPR002921">
    <property type="entry name" value="Fungal_lipase-type"/>
</dbReference>
<keyword evidence="6" id="KW-0809">Transit peptide</keyword>
<protein>
    <submittedName>
        <fullName evidence="10">Phospholipase A1-Igamma1, chloroplastic</fullName>
    </submittedName>
</protein>
<dbReference type="GO" id="GO:0047714">
    <property type="term" value="F:galactolipase activity"/>
    <property type="evidence" value="ECO:0007669"/>
    <property type="project" value="UniProtKB-ARBA"/>
</dbReference>
<comment type="similarity">
    <text evidence="2">Belongs to the AB hydrolase superfamily. Lipase family.</text>
</comment>
<evidence type="ECO:0000256" key="4">
    <source>
        <dbReference type="ARBA" id="ARBA00022640"/>
    </source>
</evidence>
<evidence type="ECO:0000256" key="7">
    <source>
        <dbReference type="ARBA" id="ARBA00022963"/>
    </source>
</evidence>
<keyword evidence="5" id="KW-0378">Hydrolase</keyword>
<dbReference type="FunFam" id="3.40.50.1820:FF:000065">
    <property type="entry name" value="Phospholipase A1-II 3"/>
    <property type="match status" value="1"/>
</dbReference>
<evidence type="ECO:0000256" key="6">
    <source>
        <dbReference type="ARBA" id="ARBA00022946"/>
    </source>
</evidence>
<dbReference type="AlphaFoldDB" id="A0A371GN24"/>
<evidence type="ECO:0000259" key="9">
    <source>
        <dbReference type="Pfam" id="PF01764"/>
    </source>
</evidence>
<dbReference type="Proteomes" id="UP000257109">
    <property type="component" value="Unassembled WGS sequence"/>
</dbReference>
<evidence type="ECO:0000256" key="1">
    <source>
        <dbReference type="ARBA" id="ARBA00004229"/>
    </source>
</evidence>
<dbReference type="PANTHER" id="PTHR31403:SF51">
    <property type="entry name" value="PHOSPHOLIPASE A1-IGAMMA2, CHLOROPLASTIC"/>
    <property type="match status" value="1"/>
</dbReference>
<evidence type="ECO:0000256" key="5">
    <source>
        <dbReference type="ARBA" id="ARBA00022801"/>
    </source>
</evidence>
<evidence type="ECO:0000256" key="3">
    <source>
        <dbReference type="ARBA" id="ARBA00022528"/>
    </source>
</evidence>
<reference evidence="10" key="1">
    <citation type="submission" date="2018-05" db="EMBL/GenBank/DDBJ databases">
        <title>Draft genome of Mucuna pruriens seed.</title>
        <authorList>
            <person name="Nnadi N.E."/>
            <person name="Vos R."/>
            <person name="Hasami M.H."/>
            <person name="Devisetty U.K."/>
            <person name="Aguiy J.C."/>
        </authorList>
    </citation>
    <scope>NUCLEOTIDE SEQUENCE [LARGE SCALE GENOMIC DNA]</scope>
    <source>
        <strain evidence="10">JCA_2017</strain>
    </source>
</reference>
<comment type="caution">
    <text evidence="10">The sequence shown here is derived from an EMBL/GenBank/DDBJ whole genome shotgun (WGS) entry which is preliminary data.</text>
</comment>
<feature type="non-terminal residue" evidence="10">
    <location>
        <position position="1"/>
    </location>
</feature>
<keyword evidence="11" id="KW-1185">Reference proteome</keyword>
<dbReference type="Pfam" id="PF01764">
    <property type="entry name" value="Lipase_3"/>
    <property type="match status" value="1"/>
</dbReference>
<dbReference type="Gene3D" id="3.40.50.1820">
    <property type="entry name" value="alpha/beta hydrolase"/>
    <property type="match status" value="1"/>
</dbReference>
<dbReference type="GO" id="GO:0009507">
    <property type="term" value="C:chloroplast"/>
    <property type="evidence" value="ECO:0007669"/>
    <property type="project" value="UniProtKB-SubCell"/>
</dbReference>
<evidence type="ECO:0000313" key="10">
    <source>
        <dbReference type="EMBL" id="RDX91914.1"/>
    </source>
</evidence>
<dbReference type="GO" id="GO:0016042">
    <property type="term" value="P:lipid catabolic process"/>
    <property type="evidence" value="ECO:0007669"/>
    <property type="project" value="UniProtKB-KW"/>
</dbReference>
<name>A0A371GN24_MUCPR</name>
<keyword evidence="8" id="KW-0443">Lipid metabolism</keyword>
<evidence type="ECO:0000256" key="8">
    <source>
        <dbReference type="ARBA" id="ARBA00023098"/>
    </source>
</evidence>
<dbReference type="InterPro" id="IPR029058">
    <property type="entry name" value="AB_hydrolase_fold"/>
</dbReference>
<dbReference type="GO" id="GO:0008970">
    <property type="term" value="F:phospholipase A1 activity"/>
    <property type="evidence" value="ECO:0007669"/>
    <property type="project" value="UniProtKB-ARBA"/>
</dbReference>
<comment type="subcellular location">
    <subcellularLocation>
        <location evidence="1">Plastid</location>
        <location evidence="1">Chloroplast</location>
    </subcellularLocation>
</comment>
<keyword evidence="7" id="KW-0442">Lipid degradation</keyword>
<proteinExistence type="inferred from homology"/>
<dbReference type="SUPFAM" id="SSF53474">
    <property type="entry name" value="alpha/beta-Hydrolases"/>
    <property type="match status" value="1"/>
</dbReference>
<feature type="domain" description="Fungal lipase-type" evidence="9">
    <location>
        <begin position="197"/>
        <end position="353"/>
    </location>
</feature>